<evidence type="ECO:0000256" key="3">
    <source>
        <dbReference type="ARBA" id="ARBA00022801"/>
    </source>
</evidence>
<dbReference type="GO" id="GO:0006508">
    <property type="term" value="P:proteolysis"/>
    <property type="evidence" value="ECO:0007669"/>
    <property type="project" value="UniProtKB-KW"/>
</dbReference>
<evidence type="ECO:0000259" key="5">
    <source>
        <dbReference type="PROSITE" id="PS50106"/>
    </source>
</evidence>
<comment type="similarity">
    <text evidence="1">Belongs to the peptidase S1C family.</text>
</comment>
<keyword evidence="4" id="KW-0720">Serine protease</keyword>
<dbReference type="FunFam" id="2.40.10.10:FF:000001">
    <property type="entry name" value="Periplasmic serine protease DegS"/>
    <property type="match status" value="1"/>
</dbReference>
<dbReference type="Gene3D" id="2.30.42.10">
    <property type="match status" value="1"/>
</dbReference>
<dbReference type="Pfam" id="PF13365">
    <property type="entry name" value="Trypsin_2"/>
    <property type="match status" value="1"/>
</dbReference>
<feature type="domain" description="PDZ" evidence="5">
    <location>
        <begin position="275"/>
        <end position="371"/>
    </location>
</feature>
<dbReference type="RefSeq" id="WP_337833489.1">
    <property type="nucleotide sequence ID" value="NZ_FOOX01000003.1"/>
</dbReference>
<keyword evidence="2 6" id="KW-0645">Protease</keyword>
<dbReference type="SUPFAM" id="SSF50156">
    <property type="entry name" value="PDZ domain-like"/>
    <property type="match status" value="1"/>
</dbReference>
<keyword evidence="7" id="KW-1185">Reference proteome</keyword>
<dbReference type="InterPro" id="IPR001940">
    <property type="entry name" value="Peptidase_S1C"/>
</dbReference>
<dbReference type="Gene3D" id="2.40.10.10">
    <property type="entry name" value="Trypsin-like serine proteases"/>
    <property type="match status" value="2"/>
</dbReference>
<dbReference type="PRINTS" id="PR00834">
    <property type="entry name" value="PROTEASES2C"/>
</dbReference>
<dbReference type="InterPro" id="IPR001478">
    <property type="entry name" value="PDZ"/>
</dbReference>
<reference evidence="7" key="1">
    <citation type="submission" date="2016-10" db="EMBL/GenBank/DDBJ databases">
        <authorList>
            <person name="Varghese N."/>
            <person name="Submissions S."/>
        </authorList>
    </citation>
    <scope>NUCLEOTIDE SEQUENCE [LARGE SCALE GENOMIC DNA]</scope>
    <source>
        <strain evidence="7">DSM 17038</strain>
    </source>
</reference>
<dbReference type="SUPFAM" id="SSF50494">
    <property type="entry name" value="Trypsin-like serine proteases"/>
    <property type="match status" value="1"/>
</dbReference>
<gene>
    <name evidence="6" type="ORF">SAMN05660649_01216</name>
</gene>
<dbReference type="PANTHER" id="PTHR22939:SF129">
    <property type="entry name" value="SERINE PROTEASE HTRA2, MITOCHONDRIAL"/>
    <property type="match status" value="1"/>
</dbReference>
<evidence type="ECO:0000313" key="6">
    <source>
        <dbReference type="EMBL" id="SFG27062.1"/>
    </source>
</evidence>
<sequence length="388" mass="41713">MFQGYRRFILLAGLVAFVAGIMFAGGCLLVNDIKGNDKTVPPGYSSNAAGVDQGLPGVGAGTIADIVKNSGPAVVKISVEKQVSGSNYIDPLWNDPFFRNFFGTPERQRPRTESGLGSGFIISKDGYILTNEHVIDGADEIMVTVQDDQKDYQAKLIGADYDLDLAILKIEKKGDLPYLKLGDSEKIEVGNWVIAIGNPFGFDHTVTVGVISAKGRPVPVEGRYYKNLLQTDAAINPGNSGGPLLNLKGEVVGINTAVAQAQGIGFAIPTSTVKDVQNELMQKGKVIRPWLGIQMQNLTSDLAEYLNLESNEGVVVVGVVPGSPAQQAGLRQGDVIVEIQKQTIKNADELAERIKKTEIGQELLLLVYRDNQSMYITVAVGEKPGQLQ</sequence>
<dbReference type="PROSITE" id="PS51257">
    <property type="entry name" value="PROKAR_LIPOPROTEIN"/>
    <property type="match status" value="1"/>
</dbReference>
<evidence type="ECO:0000313" key="7">
    <source>
        <dbReference type="Proteomes" id="UP000199337"/>
    </source>
</evidence>
<dbReference type="STRING" id="341036.SAMN05660649_01216"/>
<dbReference type="EMBL" id="FOOX01000003">
    <property type="protein sequence ID" value="SFG27062.1"/>
    <property type="molecule type" value="Genomic_DNA"/>
</dbReference>
<dbReference type="GO" id="GO:0004252">
    <property type="term" value="F:serine-type endopeptidase activity"/>
    <property type="evidence" value="ECO:0007669"/>
    <property type="project" value="InterPro"/>
</dbReference>
<evidence type="ECO:0000256" key="4">
    <source>
        <dbReference type="ARBA" id="ARBA00022825"/>
    </source>
</evidence>
<accession>A0A1I2QF92</accession>
<dbReference type="SMART" id="SM00228">
    <property type="entry name" value="PDZ"/>
    <property type="match status" value="1"/>
</dbReference>
<dbReference type="Pfam" id="PF13180">
    <property type="entry name" value="PDZ_2"/>
    <property type="match status" value="1"/>
</dbReference>
<evidence type="ECO:0000256" key="2">
    <source>
        <dbReference type="ARBA" id="ARBA00022670"/>
    </source>
</evidence>
<dbReference type="AlphaFoldDB" id="A0A1I2QF92"/>
<evidence type="ECO:0000256" key="1">
    <source>
        <dbReference type="ARBA" id="ARBA00010541"/>
    </source>
</evidence>
<dbReference type="InterPro" id="IPR036034">
    <property type="entry name" value="PDZ_sf"/>
</dbReference>
<dbReference type="PANTHER" id="PTHR22939">
    <property type="entry name" value="SERINE PROTEASE FAMILY S1C HTRA-RELATED"/>
    <property type="match status" value="1"/>
</dbReference>
<proteinExistence type="inferred from homology"/>
<name>A0A1I2QF92_9FIRM</name>
<dbReference type="InterPro" id="IPR009003">
    <property type="entry name" value="Peptidase_S1_PA"/>
</dbReference>
<dbReference type="Proteomes" id="UP000199337">
    <property type="component" value="Unassembled WGS sequence"/>
</dbReference>
<organism evidence="6 7">
    <name type="scientific">Desulfotruncus arcticus DSM 17038</name>
    <dbReference type="NCBI Taxonomy" id="1121424"/>
    <lineage>
        <taxon>Bacteria</taxon>
        <taxon>Bacillati</taxon>
        <taxon>Bacillota</taxon>
        <taxon>Clostridia</taxon>
        <taxon>Eubacteriales</taxon>
        <taxon>Desulfallaceae</taxon>
        <taxon>Desulfotruncus</taxon>
    </lineage>
</organism>
<dbReference type="PROSITE" id="PS50106">
    <property type="entry name" value="PDZ"/>
    <property type="match status" value="1"/>
</dbReference>
<keyword evidence="3" id="KW-0378">Hydrolase</keyword>
<dbReference type="InterPro" id="IPR043504">
    <property type="entry name" value="Peptidase_S1_PA_chymotrypsin"/>
</dbReference>
<protein>
    <submittedName>
        <fullName evidence="6">Do/DeqQ family serine protease</fullName>
    </submittedName>
</protein>